<reference evidence="1" key="1">
    <citation type="submission" date="2023-04" db="EMBL/GenBank/DDBJ databases">
        <title>A chromosome-level genome assembly of the parasitoid wasp Eretmocerus hayati.</title>
        <authorList>
            <person name="Zhong Y."/>
            <person name="Liu S."/>
            <person name="Liu Y."/>
        </authorList>
    </citation>
    <scope>NUCLEOTIDE SEQUENCE</scope>
    <source>
        <strain evidence="1">ZJU_SS_LIU_2023</strain>
    </source>
</reference>
<evidence type="ECO:0000313" key="2">
    <source>
        <dbReference type="Proteomes" id="UP001239111"/>
    </source>
</evidence>
<dbReference type="Proteomes" id="UP001239111">
    <property type="component" value="Chromosome 1"/>
</dbReference>
<organism evidence="1 2">
    <name type="scientific">Eretmocerus hayati</name>
    <dbReference type="NCBI Taxonomy" id="131215"/>
    <lineage>
        <taxon>Eukaryota</taxon>
        <taxon>Metazoa</taxon>
        <taxon>Ecdysozoa</taxon>
        <taxon>Arthropoda</taxon>
        <taxon>Hexapoda</taxon>
        <taxon>Insecta</taxon>
        <taxon>Pterygota</taxon>
        <taxon>Neoptera</taxon>
        <taxon>Endopterygota</taxon>
        <taxon>Hymenoptera</taxon>
        <taxon>Apocrita</taxon>
        <taxon>Proctotrupomorpha</taxon>
        <taxon>Chalcidoidea</taxon>
        <taxon>Aphelinidae</taxon>
        <taxon>Aphelininae</taxon>
        <taxon>Eretmocerus</taxon>
    </lineage>
</organism>
<proteinExistence type="predicted"/>
<dbReference type="EMBL" id="CM056741">
    <property type="protein sequence ID" value="KAJ8687747.1"/>
    <property type="molecule type" value="Genomic_DNA"/>
</dbReference>
<gene>
    <name evidence="1" type="ORF">QAD02_023541</name>
</gene>
<protein>
    <submittedName>
        <fullName evidence="1">Uncharacterized protein</fullName>
    </submittedName>
</protein>
<comment type="caution">
    <text evidence="1">The sequence shown here is derived from an EMBL/GenBank/DDBJ whole genome shotgun (WGS) entry which is preliminary data.</text>
</comment>
<name>A0ACC2PZH6_9HYME</name>
<accession>A0ACC2PZH6</accession>
<sequence>MSAHHTARNARKAGAKLVDPGFERLKSLAIKIAVVGGIGSFLAMNSVPYFLNKAIRGTKHYQQALELLCSHPEAVKYLGEPIKGGKVNVTKPEDYGTDGEKEWYKVFVAGPKTHGHLYYEVPTQKDGSEIRAPKFIRVELTLASLPDYKLLIKRPE</sequence>
<evidence type="ECO:0000313" key="1">
    <source>
        <dbReference type="EMBL" id="KAJ8687747.1"/>
    </source>
</evidence>
<keyword evidence="2" id="KW-1185">Reference proteome</keyword>